<dbReference type="Gene3D" id="3.40.50.360">
    <property type="match status" value="1"/>
</dbReference>
<comment type="similarity">
    <text evidence="1">Belongs to the NAD(P)H dehydrogenase (quinone) family.</text>
</comment>
<reference evidence="4 5" key="1">
    <citation type="submission" date="2020-10" db="EMBL/GenBank/DDBJ databases">
        <title>Sequencing the genomes of 1000 actinobacteria strains.</title>
        <authorList>
            <person name="Klenk H.-P."/>
        </authorList>
    </citation>
    <scope>NUCLEOTIDE SEQUENCE [LARGE SCALE GENOMIC DNA]</scope>
    <source>
        <strain evidence="4 5">DSM 15474</strain>
    </source>
</reference>
<evidence type="ECO:0000313" key="4">
    <source>
        <dbReference type="EMBL" id="MBE1514298.1"/>
    </source>
</evidence>
<dbReference type="InterPro" id="IPR051545">
    <property type="entry name" value="NAD(P)H_dehydrogenase_qn"/>
</dbReference>
<comment type="caution">
    <text evidence="4">The sequence shown here is derived from an EMBL/GenBank/DDBJ whole genome shotgun (WGS) entry which is preliminary data.</text>
</comment>
<evidence type="ECO:0000256" key="1">
    <source>
        <dbReference type="ARBA" id="ARBA00006252"/>
    </source>
</evidence>
<keyword evidence="2 4" id="KW-0560">Oxidoreductase</keyword>
<dbReference type="EMBL" id="JADBEE010000001">
    <property type="protein sequence ID" value="MBE1514298.1"/>
    <property type="molecule type" value="Genomic_DNA"/>
</dbReference>
<protein>
    <submittedName>
        <fullName evidence="4">NAD(P)H dehydrogenase (Quinone)</fullName>
        <ecNumber evidence="4">1.6.5.2</ecNumber>
    </submittedName>
</protein>
<dbReference type="PANTHER" id="PTHR10204:SF34">
    <property type="entry name" value="NAD(P)H DEHYDROGENASE [QUINONE] 1 ISOFORM 1"/>
    <property type="match status" value="1"/>
</dbReference>
<proteinExistence type="inferred from homology"/>
<keyword evidence="5" id="KW-1185">Reference proteome</keyword>
<evidence type="ECO:0000259" key="3">
    <source>
        <dbReference type="Pfam" id="PF02525"/>
    </source>
</evidence>
<dbReference type="RefSeq" id="WP_192591065.1">
    <property type="nucleotide sequence ID" value="NZ_JADBEE010000001.1"/>
</dbReference>
<dbReference type="PANTHER" id="PTHR10204">
    <property type="entry name" value="NAD P H OXIDOREDUCTASE-RELATED"/>
    <property type="match status" value="1"/>
</dbReference>
<sequence length="201" mass="21812">MSTLIITAHPDTESLTDHAATRLRDALGHETTTIGHLAQEGFDPRFTLKDRRLYLGRGAPAADVVAEQDRLDHVSDLVLVFPIYWWSMPALLKGWFDRVFIAGWAFDFDTAGRLVPKLGRLTVHVLATAGTAAGSFERHGYTQAFATQVETGIFDFCGMRRGGTAFVYDSESTDTESVTAALDAAVSRIAGAVSPGSAYTE</sequence>
<dbReference type="Pfam" id="PF02525">
    <property type="entry name" value="Flavodoxin_2"/>
    <property type="match status" value="1"/>
</dbReference>
<accession>A0ABR9J5M6</accession>
<dbReference type="EC" id="1.6.5.2" evidence="4"/>
<dbReference type="Proteomes" id="UP000636579">
    <property type="component" value="Unassembled WGS sequence"/>
</dbReference>
<dbReference type="InterPro" id="IPR029039">
    <property type="entry name" value="Flavoprotein-like_sf"/>
</dbReference>
<organism evidence="4 5">
    <name type="scientific">Nesterenkonia halotolerans</name>
    <dbReference type="NCBI Taxonomy" id="225325"/>
    <lineage>
        <taxon>Bacteria</taxon>
        <taxon>Bacillati</taxon>
        <taxon>Actinomycetota</taxon>
        <taxon>Actinomycetes</taxon>
        <taxon>Micrococcales</taxon>
        <taxon>Micrococcaceae</taxon>
        <taxon>Nesterenkonia</taxon>
    </lineage>
</organism>
<dbReference type="SUPFAM" id="SSF52218">
    <property type="entry name" value="Flavoproteins"/>
    <property type="match status" value="1"/>
</dbReference>
<name>A0ABR9J5M6_9MICC</name>
<evidence type="ECO:0000313" key="5">
    <source>
        <dbReference type="Proteomes" id="UP000636579"/>
    </source>
</evidence>
<dbReference type="InterPro" id="IPR003680">
    <property type="entry name" value="Flavodoxin_fold"/>
</dbReference>
<feature type="domain" description="Flavodoxin-like fold" evidence="3">
    <location>
        <begin position="1"/>
        <end position="186"/>
    </location>
</feature>
<evidence type="ECO:0000256" key="2">
    <source>
        <dbReference type="ARBA" id="ARBA00023002"/>
    </source>
</evidence>
<gene>
    <name evidence="4" type="ORF">H4W26_001053</name>
</gene>
<dbReference type="GO" id="GO:0003955">
    <property type="term" value="F:NAD(P)H dehydrogenase (quinone) activity"/>
    <property type="evidence" value="ECO:0007669"/>
    <property type="project" value="UniProtKB-EC"/>
</dbReference>